<keyword evidence="4" id="KW-0804">Transcription</keyword>
<evidence type="ECO:0000256" key="4">
    <source>
        <dbReference type="ARBA" id="ARBA00023163"/>
    </source>
</evidence>
<evidence type="ECO:0000259" key="5">
    <source>
        <dbReference type="Pfam" id="PF04198"/>
    </source>
</evidence>
<dbReference type="GO" id="GO:0003677">
    <property type="term" value="F:DNA binding"/>
    <property type="evidence" value="ECO:0007669"/>
    <property type="project" value="UniProtKB-KW"/>
</dbReference>
<proteinExistence type="inferred from homology"/>
<evidence type="ECO:0000313" key="7">
    <source>
        <dbReference type="Proteomes" id="UP000199071"/>
    </source>
</evidence>
<dbReference type="SUPFAM" id="SSF100950">
    <property type="entry name" value="NagB/RpiA/CoA transferase-like"/>
    <property type="match status" value="1"/>
</dbReference>
<dbReference type="InterPro" id="IPR037171">
    <property type="entry name" value="NagB/RpiA_transferase-like"/>
</dbReference>
<organism evidence="6 7">
    <name type="scientific">Bauldia litoralis</name>
    <dbReference type="NCBI Taxonomy" id="665467"/>
    <lineage>
        <taxon>Bacteria</taxon>
        <taxon>Pseudomonadati</taxon>
        <taxon>Pseudomonadota</taxon>
        <taxon>Alphaproteobacteria</taxon>
        <taxon>Hyphomicrobiales</taxon>
        <taxon>Kaistiaceae</taxon>
        <taxon>Bauldia</taxon>
    </lineage>
</organism>
<feature type="domain" description="Sugar-binding" evidence="5">
    <location>
        <begin position="16"/>
        <end position="267"/>
    </location>
</feature>
<dbReference type="InterPro" id="IPR007324">
    <property type="entry name" value="Sugar-bd_dom_put"/>
</dbReference>
<dbReference type="Gene3D" id="3.40.50.1360">
    <property type="match status" value="1"/>
</dbReference>
<dbReference type="Proteomes" id="UP000199071">
    <property type="component" value="Unassembled WGS sequence"/>
</dbReference>
<accession>A0A1G6EAM7</accession>
<sequence length="267" mass="28006">MALGFVEIRVVPQSTRRNDYERLLQERFGLETVIVVASGNEESATLETLGRAVADYLMTLLRPDAVIGVSDGRTTAAVARHVRRTDLSGIEVVPLIGGVGGAKLPTHPYEVALTLAHGLGVANRPLPVPAAVDSEETAAALLASPIVRTAFEVIARCDVALVGVGTISKDAAIVRHGVVSAEDMETARTQLKAAGTVCARFYDSKGASIPSWIDSRMLTVTIEQLKAVPWRLGVAIGASKVSAMKAALDGGLFNVLGTDEQTAAALL</sequence>
<keyword evidence="3" id="KW-0238">DNA-binding</keyword>
<evidence type="ECO:0000256" key="2">
    <source>
        <dbReference type="ARBA" id="ARBA00023015"/>
    </source>
</evidence>
<gene>
    <name evidence="6" type="ORF">SAMN02982931_04292</name>
</gene>
<evidence type="ECO:0000256" key="3">
    <source>
        <dbReference type="ARBA" id="ARBA00023125"/>
    </source>
</evidence>
<evidence type="ECO:0000256" key="1">
    <source>
        <dbReference type="ARBA" id="ARBA00010466"/>
    </source>
</evidence>
<name>A0A1G6EAM7_9HYPH</name>
<dbReference type="GO" id="GO:0030246">
    <property type="term" value="F:carbohydrate binding"/>
    <property type="evidence" value="ECO:0007669"/>
    <property type="project" value="InterPro"/>
</dbReference>
<keyword evidence="7" id="KW-1185">Reference proteome</keyword>
<dbReference type="PANTHER" id="PTHR34294">
    <property type="entry name" value="TRANSCRIPTIONAL REGULATOR-RELATED"/>
    <property type="match status" value="1"/>
</dbReference>
<protein>
    <submittedName>
        <fullName evidence="6">Deoxyribonucleoside regulator</fullName>
    </submittedName>
</protein>
<dbReference type="AlphaFoldDB" id="A0A1G6EAM7"/>
<dbReference type="InterPro" id="IPR051054">
    <property type="entry name" value="SorC_transcr_regulators"/>
</dbReference>
<dbReference type="PANTHER" id="PTHR34294:SF1">
    <property type="entry name" value="TRANSCRIPTIONAL REGULATOR LSRR"/>
    <property type="match status" value="1"/>
</dbReference>
<evidence type="ECO:0000313" key="6">
    <source>
        <dbReference type="EMBL" id="SDB54461.1"/>
    </source>
</evidence>
<dbReference type="EMBL" id="FMXQ01000011">
    <property type="protein sequence ID" value="SDB54461.1"/>
    <property type="molecule type" value="Genomic_DNA"/>
</dbReference>
<reference evidence="6 7" key="1">
    <citation type="submission" date="2016-10" db="EMBL/GenBank/DDBJ databases">
        <authorList>
            <person name="de Groot N.N."/>
        </authorList>
    </citation>
    <scope>NUCLEOTIDE SEQUENCE [LARGE SCALE GENOMIC DNA]</scope>
    <source>
        <strain evidence="6 7">ATCC 35022</strain>
    </source>
</reference>
<dbReference type="STRING" id="665467.SAMN02982931_04292"/>
<comment type="similarity">
    <text evidence="1">Belongs to the SorC transcriptional regulatory family.</text>
</comment>
<dbReference type="Pfam" id="PF04198">
    <property type="entry name" value="Sugar-bind"/>
    <property type="match status" value="1"/>
</dbReference>
<keyword evidence="2" id="KW-0805">Transcription regulation</keyword>